<dbReference type="EMBL" id="KZ613483">
    <property type="protein sequence ID" value="PMD20902.1"/>
    <property type="molecule type" value="Genomic_DNA"/>
</dbReference>
<dbReference type="Proteomes" id="UP000235672">
    <property type="component" value="Unassembled WGS sequence"/>
</dbReference>
<reference evidence="1 2" key="1">
    <citation type="submission" date="2016-05" db="EMBL/GenBank/DDBJ databases">
        <title>A degradative enzymes factory behind the ericoid mycorrhizal symbiosis.</title>
        <authorList>
            <consortium name="DOE Joint Genome Institute"/>
            <person name="Martino E."/>
            <person name="Morin E."/>
            <person name="Grelet G."/>
            <person name="Kuo A."/>
            <person name="Kohler A."/>
            <person name="Daghino S."/>
            <person name="Barry K."/>
            <person name="Choi C."/>
            <person name="Cichocki N."/>
            <person name="Clum A."/>
            <person name="Copeland A."/>
            <person name="Hainaut M."/>
            <person name="Haridas S."/>
            <person name="Labutti K."/>
            <person name="Lindquist E."/>
            <person name="Lipzen A."/>
            <person name="Khouja H.-R."/>
            <person name="Murat C."/>
            <person name="Ohm R."/>
            <person name="Olson A."/>
            <person name="Spatafora J."/>
            <person name="Veneault-Fourrey C."/>
            <person name="Henrissat B."/>
            <person name="Grigoriev I."/>
            <person name="Martin F."/>
            <person name="Perotto S."/>
        </authorList>
    </citation>
    <scope>NUCLEOTIDE SEQUENCE [LARGE SCALE GENOMIC DNA]</scope>
    <source>
        <strain evidence="1 2">UAMH 7357</strain>
    </source>
</reference>
<name>A0A2J6Q3P1_9HELO</name>
<protein>
    <submittedName>
        <fullName evidence="1">Uncharacterized protein</fullName>
    </submittedName>
</protein>
<sequence length="105" mass="12323">MAGYRELELELAFPPSYWLLCRMRERAVTKDGLYRSVQERNALPRHYAATLDPPEPPLVLPIMIIILILQRSFHDGFFRGHFPSFERPRIFLPTHYDTNKKPGKA</sequence>
<proteinExistence type="predicted"/>
<gene>
    <name evidence="1" type="ORF">NA56DRAFT_704137</name>
</gene>
<evidence type="ECO:0000313" key="2">
    <source>
        <dbReference type="Proteomes" id="UP000235672"/>
    </source>
</evidence>
<organism evidence="1 2">
    <name type="scientific">Hyaloscypha hepaticicola</name>
    <dbReference type="NCBI Taxonomy" id="2082293"/>
    <lineage>
        <taxon>Eukaryota</taxon>
        <taxon>Fungi</taxon>
        <taxon>Dikarya</taxon>
        <taxon>Ascomycota</taxon>
        <taxon>Pezizomycotina</taxon>
        <taxon>Leotiomycetes</taxon>
        <taxon>Helotiales</taxon>
        <taxon>Hyaloscyphaceae</taxon>
        <taxon>Hyaloscypha</taxon>
    </lineage>
</organism>
<accession>A0A2J6Q3P1</accession>
<keyword evidence="2" id="KW-1185">Reference proteome</keyword>
<evidence type="ECO:0000313" key="1">
    <source>
        <dbReference type="EMBL" id="PMD20902.1"/>
    </source>
</evidence>
<dbReference type="AlphaFoldDB" id="A0A2J6Q3P1"/>